<evidence type="ECO:0000313" key="1">
    <source>
        <dbReference type="EMBL" id="GEO82526.1"/>
    </source>
</evidence>
<gene>
    <name evidence="1" type="ORF">ROR02_26570</name>
</gene>
<dbReference type="Proteomes" id="UP000321567">
    <property type="component" value="Unassembled WGS sequence"/>
</dbReference>
<evidence type="ECO:0000313" key="2">
    <source>
        <dbReference type="Proteomes" id="UP000321567"/>
    </source>
</evidence>
<sequence length="84" mass="9177">MLEATMTQCECIPGCAFFNDKMAGMPVMADQMKHRYCTGENDKCARHMVVAKLGRAAVPSDLFPNQSDRALGLIAASHKEGAMR</sequence>
<reference evidence="1 2" key="1">
    <citation type="submission" date="2019-07" db="EMBL/GenBank/DDBJ databases">
        <title>Whole genome shotgun sequence of Rhodospirillum oryzae NBRC 107573.</title>
        <authorList>
            <person name="Hosoyama A."/>
            <person name="Uohara A."/>
            <person name="Ohji S."/>
            <person name="Ichikawa N."/>
        </authorList>
    </citation>
    <scope>NUCLEOTIDE SEQUENCE [LARGE SCALE GENOMIC DNA]</scope>
    <source>
        <strain evidence="1 2">NBRC 107573</strain>
    </source>
</reference>
<dbReference type="EMBL" id="BJZO01000085">
    <property type="protein sequence ID" value="GEO82526.1"/>
    <property type="molecule type" value="Genomic_DNA"/>
</dbReference>
<organism evidence="1 2">
    <name type="scientific">Pararhodospirillum oryzae</name>
    <dbReference type="NCBI Taxonomy" id="478448"/>
    <lineage>
        <taxon>Bacteria</taxon>
        <taxon>Pseudomonadati</taxon>
        <taxon>Pseudomonadota</taxon>
        <taxon>Alphaproteobacteria</taxon>
        <taxon>Rhodospirillales</taxon>
        <taxon>Rhodospirillaceae</taxon>
        <taxon>Pararhodospirillum</taxon>
    </lineage>
</organism>
<dbReference type="AlphaFoldDB" id="A0A512HAP3"/>
<protein>
    <submittedName>
        <fullName evidence="1">Uncharacterized protein</fullName>
    </submittedName>
</protein>
<keyword evidence="2" id="KW-1185">Reference proteome</keyword>
<proteinExistence type="predicted"/>
<name>A0A512HAP3_9PROT</name>
<accession>A0A512HAP3</accession>
<comment type="caution">
    <text evidence="1">The sequence shown here is derived from an EMBL/GenBank/DDBJ whole genome shotgun (WGS) entry which is preliminary data.</text>
</comment>